<protein>
    <recommendedName>
        <fullName evidence="2">SecDF P1 head subdomain domain-containing protein</fullName>
    </recommendedName>
</protein>
<dbReference type="PATRIC" id="fig|429727.3.peg.2802"/>
<keyword evidence="4" id="KW-1185">Reference proteome</keyword>
<gene>
    <name evidence="3" type="ORF">VE26_13670</name>
</gene>
<dbReference type="Proteomes" id="UP000033649">
    <property type="component" value="Unassembled WGS sequence"/>
</dbReference>
<accession>A0A0F5FGL6</accession>
<keyword evidence="1" id="KW-0732">Signal</keyword>
<proteinExistence type="predicted"/>
<dbReference type="AlphaFoldDB" id="A0A0F5FGL6"/>
<evidence type="ECO:0000259" key="2">
    <source>
        <dbReference type="Pfam" id="PF22599"/>
    </source>
</evidence>
<comment type="caution">
    <text evidence="3">The sequence shown here is derived from an EMBL/GenBank/DDBJ whole genome shotgun (WGS) entry which is preliminary data.</text>
</comment>
<evidence type="ECO:0000313" key="4">
    <source>
        <dbReference type="Proteomes" id="UP000033649"/>
    </source>
</evidence>
<feature type="chain" id="PRO_5002486813" description="SecDF P1 head subdomain domain-containing protein" evidence="1">
    <location>
        <begin position="21"/>
        <end position="119"/>
    </location>
</feature>
<reference evidence="3 4" key="1">
    <citation type="submission" date="2015-03" db="EMBL/GenBank/DDBJ databases">
        <authorList>
            <person name="Hassan Y."/>
            <person name="Lepp D."/>
            <person name="Li X.-Z."/>
            <person name="Zhou T."/>
        </authorList>
    </citation>
    <scope>NUCLEOTIDE SEQUENCE [LARGE SCALE GENOMIC DNA]</scope>
    <source>
        <strain evidence="3 4">IPL18</strain>
    </source>
</reference>
<dbReference type="STRING" id="429727.VE26_13670"/>
<dbReference type="RefSeq" id="WP_046105746.1">
    <property type="nucleotide sequence ID" value="NZ_JZEY01000061.1"/>
</dbReference>
<feature type="domain" description="SecDF P1 head subdomain" evidence="2">
    <location>
        <begin position="27"/>
        <end position="109"/>
    </location>
</feature>
<name>A0A0F5FGL6_9HYPH</name>
<organism evidence="3 4">
    <name type="scientific">Devosia chinhatensis</name>
    <dbReference type="NCBI Taxonomy" id="429727"/>
    <lineage>
        <taxon>Bacteria</taxon>
        <taxon>Pseudomonadati</taxon>
        <taxon>Pseudomonadota</taxon>
        <taxon>Alphaproteobacteria</taxon>
        <taxon>Hyphomicrobiales</taxon>
        <taxon>Devosiaceae</taxon>
        <taxon>Devosia</taxon>
    </lineage>
</organism>
<dbReference type="Gene3D" id="3.30.1360.200">
    <property type="match status" value="1"/>
</dbReference>
<dbReference type="OrthoDB" id="7605670at2"/>
<dbReference type="Pfam" id="PF22599">
    <property type="entry name" value="SecDF_P1_head"/>
    <property type="match status" value="1"/>
</dbReference>
<evidence type="ECO:0000256" key="1">
    <source>
        <dbReference type="SAM" id="SignalP"/>
    </source>
</evidence>
<sequence>MRTILTSIALFFFLGSSAHAQRLELTVQDASPVYDPQTRTTILEIDLDEVSQIAFADFTSQNVGARIAIYIDDEIILEPKINEPIYGGKIQLAYKSDGAQEVASSLVAGKRIIWVSEIE</sequence>
<feature type="signal peptide" evidence="1">
    <location>
        <begin position="1"/>
        <end position="20"/>
    </location>
</feature>
<dbReference type="InterPro" id="IPR054384">
    <property type="entry name" value="SecDF_P1_head"/>
</dbReference>
<evidence type="ECO:0000313" key="3">
    <source>
        <dbReference type="EMBL" id="KKB07715.1"/>
    </source>
</evidence>
<dbReference type="EMBL" id="JZEY01000061">
    <property type="protein sequence ID" value="KKB07715.1"/>
    <property type="molecule type" value="Genomic_DNA"/>
</dbReference>